<dbReference type="InterPro" id="IPR029058">
    <property type="entry name" value="AB_hydrolase_fold"/>
</dbReference>
<accession>A0A852WVK6</accession>
<dbReference type="Proteomes" id="UP000549066">
    <property type="component" value="Unassembled WGS sequence"/>
</dbReference>
<dbReference type="Gene3D" id="3.40.50.1820">
    <property type="entry name" value="alpha/beta hydrolase"/>
    <property type="match status" value="1"/>
</dbReference>
<feature type="compositionally biased region" description="Basic and acidic residues" evidence="1">
    <location>
        <begin position="235"/>
        <end position="244"/>
    </location>
</feature>
<sequence length="509" mass="52032">MDDSLTLSGGGSTSVATDELFADASRLGATESVVAEWRERARVISSGLLQLDLAEPSAGSYDLSSPTWGIANARARLHEATESAGRLRHALIESAERYGVTEGVVEALWRVAGSSLAWFLGGVATLPSTVIAGGVLAGSIAGARALGVHAPLETWLAAQKGMLSDPAFVRAVRTAADSADELVAGGLHVPHGLALGAGAEIRAPEAASLLLGGAGLFGAAFGSRVLVDGPVGVKRERRDGRADQRTGGPTARADGQPLDAPVSAPSGIADLVDRIPTSAADAQIRVERYGEEADPRWVVYIGGTVDFTTTAGAETNDMTSNVHGIADDSAIDALRLTGADSAAVDRATRLALTEAGAKPGDPIVPIGYSGGGAAAAGLAADRELNVVAVVSVGGPVASAELPEGTPLLSIEHEEDLVPATGGWGRPSPDRLTVSRSVLEAGADYDAAVPAHALFRYRETAALIDASDEERLVAFRQQIGEFTGGGPGEMSRWIATRELSPSTPDAAPGR</sequence>
<evidence type="ECO:0000313" key="3">
    <source>
        <dbReference type="Proteomes" id="UP000549066"/>
    </source>
</evidence>
<evidence type="ECO:0000313" key="2">
    <source>
        <dbReference type="EMBL" id="NYG21667.1"/>
    </source>
</evidence>
<dbReference type="SUPFAM" id="SSF53474">
    <property type="entry name" value="alpha/beta-Hydrolases"/>
    <property type="match status" value="1"/>
</dbReference>
<feature type="region of interest" description="Disordered" evidence="1">
    <location>
        <begin position="235"/>
        <end position="260"/>
    </location>
</feature>
<comment type="caution">
    <text evidence="2">The sequence shown here is derived from an EMBL/GenBank/DDBJ whole genome shotgun (WGS) entry which is preliminary data.</text>
</comment>
<proteinExistence type="predicted"/>
<dbReference type="AlphaFoldDB" id="A0A852WVK6"/>
<protein>
    <recommendedName>
        <fullName evidence="4">Alpha/beta hydrolase</fullName>
    </recommendedName>
</protein>
<name>A0A852WVK6_9MICO</name>
<dbReference type="EMBL" id="JACCFI010000001">
    <property type="protein sequence ID" value="NYG21667.1"/>
    <property type="molecule type" value="Genomic_DNA"/>
</dbReference>
<evidence type="ECO:0008006" key="4">
    <source>
        <dbReference type="Google" id="ProtNLM"/>
    </source>
</evidence>
<organism evidence="2 3">
    <name type="scientific">Agromyces hippuratus</name>
    <dbReference type="NCBI Taxonomy" id="286438"/>
    <lineage>
        <taxon>Bacteria</taxon>
        <taxon>Bacillati</taxon>
        <taxon>Actinomycetota</taxon>
        <taxon>Actinomycetes</taxon>
        <taxon>Micrococcales</taxon>
        <taxon>Microbacteriaceae</taxon>
        <taxon>Agromyces</taxon>
    </lineage>
</organism>
<gene>
    <name evidence="2" type="ORF">BJY17_002414</name>
</gene>
<evidence type="ECO:0000256" key="1">
    <source>
        <dbReference type="SAM" id="MobiDB-lite"/>
    </source>
</evidence>
<keyword evidence="3" id="KW-1185">Reference proteome</keyword>
<reference evidence="2 3" key="1">
    <citation type="submission" date="2020-07" db="EMBL/GenBank/DDBJ databases">
        <title>Sequencing the genomes of 1000 actinobacteria strains.</title>
        <authorList>
            <person name="Klenk H.-P."/>
        </authorList>
    </citation>
    <scope>NUCLEOTIDE SEQUENCE [LARGE SCALE GENOMIC DNA]</scope>
    <source>
        <strain evidence="2 3">DSM 8598</strain>
    </source>
</reference>
<dbReference type="RefSeq" id="WP_179551579.1">
    <property type="nucleotide sequence ID" value="NZ_JACCFI010000001.1"/>
</dbReference>